<dbReference type="SUPFAM" id="SSF88697">
    <property type="entry name" value="PUA domain-like"/>
    <property type="match status" value="1"/>
</dbReference>
<dbReference type="UniPathway" id="UPA00098">
    <property type="reaction ID" value="UER00359"/>
</dbReference>
<dbReference type="PROSITE" id="PS00902">
    <property type="entry name" value="GLUTAMATE_5_KINASE"/>
    <property type="match status" value="1"/>
</dbReference>
<dbReference type="RefSeq" id="WP_185677184.1">
    <property type="nucleotide sequence ID" value="NZ_JACHVB010000063.1"/>
</dbReference>
<dbReference type="InterPro" id="IPR015947">
    <property type="entry name" value="PUA-like_sf"/>
</dbReference>
<evidence type="ECO:0000256" key="1">
    <source>
        <dbReference type="ARBA" id="ARBA00022490"/>
    </source>
</evidence>
<comment type="caution">
    <text evidence="8">Lacks conserved residue(s) required for the propagation of feature annotation.</text>
</comment>
<dbReference type="InterPro" id="IPR036393">
    <property type="entry name" value="AceGlu_kinase-like_sf"/>
</dbReference>
<dbReference type="InterPro" id="IPR001057">
    <property type="entry name" value="Glu/AcGlu_kinase"/>
</dbReference>
<dbReference type="PIRSF" id="PIRSF000729">
    <property type="entry name" value="GK"/>
    <property type="match status" value="1"/>
</dbReference>
<feature type="binding site" evidence="8">
    <location>
        <position position="140"/>
    </location>
    <ligand>
        <name>substrate</name>
    </ligand>
</feature>
<dbReference type="PROSITE" id="PS50890">
    <property type="entry name" value="PUA"/>
    <property type="match status" value="1"/>
</dbReference>
<dbReference type="CDD" id="cd04242">
    <property type="entry name" value="AAK_G5K_ProB"/>
    <property type="match status" value="1"/>
</dbReference>
<evidence type="ECO:0000259" key="9">
    <source>
        <dbReference type="SMART" id="SM00359"/>
    </source>
</evidence>
<dbReference type="GO" id="GO:0005829">
    <property type="term" value="C:cytosol"/>
    <property type="evidence" value="ECO:0007669"/>
    <property type="project" value="TreeGrafter"/>
</dbReference>
<evidence type="ECO:0000256" key="8">
    <source>
        <dbReference type="HAMAP-Rule" id="MF_00456"/>
    </source>
</evidence>
<feature type="binding site" evidence="8">
    <location>
        <begin position="210"/>
        <end position="216"/>
    </location>
    <ligand>
        <name>ATP</name>
        <dbReference type="ChEBI" id="CHEBI:30616"/>
    </ligand>
</feature>
<comment type="pathway">
    <text evidence="8">Amino-acid biosynthesis; L-proline biosynthesis; L-glutamate 5-semialdehyde from L-glutamate: step 1/2.</text>
</comment>
<dbReference type="GO" id="GO:0005524">
    <property type="term" value="F:ATP binding"/>
    <property type="evidence" value="ECO:0007669"/>
    <property type="project" value="UniProtKB-KW"/>
</dbReference>
<sequence length="369" mass="39114">MHFLENARRVVIKLGTGVLTSGSGDLNTDVVEGIAREIAALKQRGLQVVLVSSGAVGLGRGQLGLKQRPKKLSSLQKCAAVGQSILTELWRHAFEPHGIIVGQLLLTREDVRSRKRHLAIRDLFEEMLTEGIVPIVNENDTVSAAEIKFGDNDVLSALVASMTKAQLLVILSTAPGLVDMKGSGEIVPVVESITAQIEAMAGGSGTVVGTGGMITKIQAARLAMRSGCGAFIGSGANPAIISDLFAGHATGTIFIPSRLPLGSRKRWLAWFEEPRGRLTVDAGAARALREKGSSLLAKGVTAAEGNFKRGDVVSVFGPGGEAVARGMAGFRIEELIQILGKDSDQIHTLHPDRKHVEVIHRDELVLIGK</sequence>
<protein>
    <recommendedName>
        <fullName evidence="8">Glutamate 5-kinase</fullName>
        <ecNumber evidence="8">2.7.2.11</ecNumber>
    </recommendedName>
    <alternativeName>
        <fullName evidence="8">Gamma-glutamyl kinase</fullName>
        <shortName evidence="8">GK</shortName>
    </alternativeName>
</protein>
<dbReference type="InterPro" id="IPR005715">
    <property type="entry name" value="Glu_5kinase/COase_Synthase"/>
</dbReference>
<gene>
    <name evidence="8 10" type="primary">proB</name>
    <name evidence="10" type="ORF">H5P28_18555</name>
</gene>
<dbReference type="CDD" id="cd21157">
    <property type="entry name" value="PUA_G5K"/>
    <property type="match status" value="1"/>
</dbReference>
<evidence type="ECO:0000256" key="3">
    <source>
        <dbReference type="ARBA" id="ARBA00022650"/>
    </source>
</evidence>
<keyword evidence="11" id="KW-1185">Reference proteome</keyword>
<feature type="binding site" evidence="8">
    <location>
        <position position="53"/>
    </location>
    <ligand>
        <name>substrate</name>
    </ligand>
</feature>
<evidence type="ECO:0000313" key="11">
    <source>
        <dbReference type="Proteomes" id="UP000546464"/>
    </source>
</evidence>
<proteinExistence type="inferred from homology"/>
<dbReference type="GO" id="GO:0055129">
    <property type="term" value="P:L-proline biosynthetic process"/>
    <property type="evidence" value="ECO:0007669"/>
    <property type="project" value="UniProtKB-UniRule"/>
</dbReference>
<dbReference type="GO" id="GO:0004349">
    <property type="term" value="F:glutamate 5-kinase activity"/>
    <property type="evidence" value="ECO:0007669"/>
    <property type="project" value="UniProtKB-UniRule"/>
</dbReference>
<evidence type="ECO:0000256" key="2">
    <source>
        <dbReference type="ARBA" id="ARBA00022605"/>
    </source>
</evidence>
<keyword evidence="3 8" id="KW-0641">Proline biosynthesis</keyword>
<dbReference type="InterPro" id="IPR036974">
    <property type="entry name" value="PUA_sf"/>
</dbReference>
<dbReference type="NCBIfam" id="TIGR01027">
    <property type="entry name" value="proB"/>
    <property type="match status" value="1"/>
</dbReference>
<dbReference type="PRINTS" id="PR00474">
    <property type="entry name" value="GLU5KINASE"/>
</dbReference>
<dbReference type="InterPro" id="IPR041739">
    <property type="entry name" value="G5K_ProB"/>
</dbReference>
<dbReference type="PANTHER" id="PTHR43654">
    <property type="entry name" value="GLUTAMATE 5-KINASE"/>
    <property type="match status" value="1"/>
</dbReference>
<dbReference type="SUPFAM" id="SSF53633">
    <property type="entry name" value="Carbamate kinase-like"/>
    <property type="match status" value="1"/>
</dbReference>
<dbReference type="Pfam" id="PF00696">
    <property type="entry name" value="AA_kinase"/>
    <property type="match status" value="1"/>
</dbReference>
<keyword evidence="5 8" id="KW-0547">Nucleotide-binding</keyword>
<dbReference type="FunFam" id="3.40.1160.10:FF:000006">
    <property type="entry name" value="Glutamate 5-kinase"/>
    <property type="match status" value="1"/>
</dbReference>
<organism evidence="10 11">
    <name type="scientific">Ruficoccus amylovorans</name>
    <dbReference type="NCBI Taxonomy" id="1804625"/>
    <lineage>
        <taxon>Bacteria</taxon>
        <taxon>Pseudomonadati</taxon>
        <taxon>Verrucomicrobiota</taxon>
        <taxon>Opitutia</taxon>
        <taxon>Puniceicoccales</taxon>
        <taxon>Cerasicoccaceae</taxon>
        <taxon>Ruficoccus</taxon>
    </lineage>
</organism>
<feature type="domain" description="PUA" evidence="9">
    <location>
        <begin position="276"/>
        <end position="350"/>
    </location>
</feature>
<keyword evidence="4 8" id="KW-0808">Transferase</keyword>
<dbReference type="Proteomes" id="UP000546464">
    <property type="component" value="Unassembled WGS sequence"/>
</dbReference>
<comment type="caution">
    <text evidence="10">The sequence shown here is derived from an EMBL/GenBank/DDBJ whole genome shotgun (WGS) entry which is preliminary data.</text>
</comment>
<keyword evidence="6 8" id="KW-0418">Kinase</keyword>
<dbReference type="AlphaFoldDB" id="A0A842HKS5"/>
<keyword evidence="2 8" id="KW-0028">Amino-acid biosynthesis</keyword>
<evidence type="ECO:0000256" key="6">
    <source>
        <dbReference type="ARBA" id="ARBA00022777"/>
    </source>
</evidence>
<feature type="binding site" evidence="8">
    <location>
        <position position="13"/>
    </location>
    <ligand>
        <name>ATP</name>
        <dbReference type="ChEBI" id="CHEBI:30616"/>
    </ligand>
</feature>
<comment type="similarity">
    <text evidence="8">Belongs to the glutamate 5-kinase family.</text>
</comment>
<dbReference type="InterPro" id="IPR001048">
    <property type="entry name" value="Asp/Glu/Uridylate_kinase"/>
</dbReference>
<keyword evidence="7 8" id="KW-0067">ATP-binding</keyword>
<dbReference type="EMBL" id="JACHVB010000063">
    <property type="protein sequence ID" value="MBC2596274.1"/>
    <property type="molecule type" value="Genomic_DNA"/>
</dbReference>
<keyword evidence="1 8" id="KW-0963">Cytoplasm</keyword>
<name>A0A842HKS5_9BACT</name>
<dbReference type="HAMAP" id="MF_00456">
    <property type="entry name" value="ProB"/>
    <property type="match status" value="1"/>
</dbReference>
<dbReference type="Gene3D" id="2.30.130.10">
    <property type="entry name" value="PUA domain"/>
    <property type="match status" value="1"/>
</dbReference>
<comment type="subcellular location">
    <subcellularLocation>
        <location evidence="8">Cytoplasm</location>
    </subcellularLocation>
</comment>
<evidence type="ECO:0000256" key="4">
    <source>
        <dbReference type="ARBA" id="ARBA00022679"/>
    </source>
</evidence>
<accession>A0A842HKS5</accession>
<dbReference type="GO" id="GO:0003723">
    <property type="term" value="F:RNA binding"/>
    <property type="evidence" value="ECO:0007669"/>
    <property type="project" value="InterPro"/>
</dbReference>
<dbReference type="InterPro" id="IPR002478">
    <property type="entry name" value="PUA"/>
</dbReference>
<dbReference type="Gene3D" id="3.40.1160.10">
    <property type="entry name" value="Acetylglutamate kinase-like"/>
    <property type="match status" value="1"/>
</dbReference>
<dbReference type="SMART" id="SM00359">
    <property type="entry name" value="PUA"/>
    <property type="match status" value="1"/>
</dbReference>
<dbReference type="EC" id="2.7.2.11" evidence="8"/>
<evidence type="ECO:0000256" key="7">
    <source>
        <dbReference type="ARBA" id="ARBA00022840"/>
    </source>
</evidence>
<feature type="binding site" evidence="8">
    <location>
        <position position="152"/>
    </location>
    <ligand>
        <name>substrate</name>
    </ligand>
</feature>
<evidence type="ECO:0000313" key="10">
    <source>
        <dbReference type="EMBL" id="MBC2596274.1"/>
    </source>
</evidence>
<comment type="catalytic activity">
    <reaction evidence="8">
        <text>L-glutamate + ATP = L-glutamyl 5-phosphate + ADP</text>
        <dbReference type="Rhea" id="RHEA:14877"/>
        <dbReference type="ChEBI" id="CHEBI:29985"/>
        <dbReference type="ChEBI" id="CHEBI:30616"/>
        <dbReference type="ChEBI" id="CHEBI:58274"/>
        <dbReference type="ChEBI" id="CHEBI:456216"/>
        <dbReference type="EC" id="2.7.2.11"/>
    </reaction>
</comment>
<dbReference type="PANTHER" id="PTHR43654:SF1">
    <property type="entry name" value="ISOPENTENYL PHOSPHATE KINASE"/>
    <property type="match status" value="1"/>
</dbReference>
<dbReference type="InterPro" id="IPR011529">
    <property type="entry name" value="Glu_5kinase"/>
</dbReference>
<dbReference type="Pfam" id="PF01472">
    <property type="entry name" value="PUA"/>
    <property type="match status" value="1"/>
</dbReference>
<reference evidence="10 11" key="1">
    <citation type="submission" date="2020-07" db="EMBL/GenBank/DDBJ databases">
        <authorList>
            <person name="Feng X."/>
        </authorList>
    </citation>
    <scope>NUCLEOTIDE SEQUENCE [LARGE SCALE GENOMIC DNA]</scope>
    <source>
        <strain evidence="10 11">JCM31066</strain>
    </source>
</reference>
<dbReference type="InterPro" id="IPR019797">
    <property type="entry name" value="Glutamate_5-kinase_CS"/>
</dbReference>
<evidence type="ECO:0000256" key="5">
    <source>
        <dbReference type="ARBA" id="ARBA00022741"/>
    </source>
</evidence>
<comment type="function">
    <text evidence="8">Catalyzes the transfer of a phosphate group to glutamate to form L-glutamate 5-phosphate.</text>
</comment>